<gene>
    <name evidence="2" type="ORF">MRATA1EN1_LOCUS13748</name>
</gene>
<feature type="compositionally biased region" description="Polar residues" evidence="1">
    <location>
        <begin position="75"/>
        <end position="90"/>
    </location>
</feature>
<keyword evidence="3" id="KW-1185">Reference proteome</keyword>
<evidence type="ECO:0000313" key="3">
    <source>
        <dbReference type="Proteomes" id="UP001176941"/>
    </source>
</evidence>
<name>A0ABN8YUT2_RANTA</name>
<feature type="region of interest" description="Disordered" evidence="1">
    <location>
        <begin position="1"/>
        <end position="112"/>
    </location>
</feature>
<evidence type="ECO:0000313" key="2">
    <source>
        <dbReference type="EMBL" id="CAI9164786.1"/>
    </source>
</evidence>
<protein>
    <submittedName>
        <fullName evidence="2">Uncharacterized protein</fullName>
    </submittedName>
</protein>
<dbReference type="Proteomes" id="UP001176941">
    <property type="component" value="Chromosome 23"/>
</dbReference>
<accession>A0ABN8YUT2</accession>
<dbReference type="EMBL" id="OX459959">
    <property type="protein sequence ID" value="CAI9164786.1"/>
    <property type="molecule type" value="Genomic_DNA"/>
</dbReference>
<evidence type="ECO:0000256" key="1">
    <source>
        <dbReference type="SAM" id="MobiDB-lite"/>
    </source>
</evidence>
<proteinExistence type="predicted"/>
<sequence>MMPKTLGAPPPGLRCPPATSAPGTGVRCRSVLTLGGIGPSPVRVLRVPRKGASRAPGGDQQPAAPGPNPELGDAQTCSRSEFASQPLSSRRSPRFSEGPPRDTATCPGLASS</sequence>
<organism evidence="2 3">
    <name type="scientific">Rangifer tarandus platyrhynchus</name>
    <name type="common">Svalbard reindeer</name>
    <dbReference type="NCBI Taxonomy" id="3082113"/>
    <lineage>
        <taxon>Eukaryota</taxon>
        <taxon>Metazoa</taxon>
        <taxon>Chordata</taxon>
        <taxon>Craniata</taxon>
        <taxon>Vertebrata</taxon>
        <taxon>Euteleostomi</taxon>
        <taxon>Mammalia</taxon>
        <taxon>Eutheria</taxon>
        <taxon>Laurasiatheria</taxon>
        <taxon>Artiodactyla</taxon>
        <taxon>Ruminantia</taxon>
        <taxon>Pecora</taxon>
        <taxon>Cervidae</taxon>
        <taxon>Odocoileinae</taxon>
        <taxon>Rangifer</taxon>
    </lineage>
</organism>
<reference evidence="2" key="1">
    <citation type="submission" date="2023-04" db="EMBL/GenBank/DDBJ databases">
        <authorList>
            <consortium name="ELIXIR-Norway"/>
        </authorList>
    </citation>
    <scope>NUCLEOTIDE SEQUENCE [LARGE SCALE GENOMIC DNA]</scope>
</reference>